<proteinExistence type="predicted"/>
<dbReference type="Proteomes" id="UP000247702">
    <property type="component" value="Unassembled WGS sequence"/>
</dbReference>
<evidence type="ECO:0000313" key="2">
    <source>
        <dbReference type="EMBL" id="GBB88204.1"/>
    </source>
</evidence>
<organism evidence="2 3">
    <name type="scientific">Rhizophagus clarus</name>
    <dbReference type="NCBI Taxonomy" id="94130"/>
    <lineage>
        <taxon>Eukaryota</taxon>
        <taxon>Fungi</taxon>
        <taxon>Fungi incertae sedis</taxon>
        <taxon>Mucoromycota</taxon>
        <taxon>Glomeromycotina</taxon>
        <taxon>Glomeromycetes</taxon>
        <taxon>Glomerales</taxon>
        <taxon>Glomeraceae</taxon>
        <taxon>Rhizophagus</taxon>
    </lineage>
</organism>
<accession>A0A2Z6QSS3</accession>
<gene>
    <name evidence="2" type="ORF">RclHR1_14750001</name>
</gene>
<keyword evidence="1" id="KW-1133">Transmembrane helix</keyword>
<dbReference type="EMBL" id="BEXD01000530">
    <property type="protein sequence ID" value="GBB88204.1"/>
    <property type="molecule type" value="Genomic_DNA"/>
</dbReference>
<name>A0A2Z6QSS3_9GLOM</name>
<reference evidence="2 3" key="1">
    <citation type="submission" date="2017-11" db="EMBL/GenBank/DDBJ databases">
        <title>The genome of Rhizophagus clarus HR1 reveals common genetic basis of auxotrophy among arbuscular mycorrhizal fungi.</title>
        <authorList>
            <person name="Kobayashi Y."/>
        </authorList>
    </citation>
    <scope>NUCLEOTIDE SEQUENCE [LARGE SCALE GENOMIC DNA]</scope>
    <source>
        <strain evidence="2 3">HR1</strain>
    </source>
</reference>
<sequence>MESTSTISLAATPTVILTAPPVATTNVTATTPLKLTPDLRKVRDSLAPETLMYYNCITSNEDKVNYLKAMRIQIKKEHEKGESLIQLLVDIIVFIIVICFIALNSKFKNSLYEVISFIISYFVQCIDIIVVLYNENGFSKRFILCLLFVLVPSFICGIVIGLMIRFGIEQTTAMALTGPGMLFTTWFSRHVKWIKYNASKS</sequence>
<feature type="transmembrane region" description="Helical" evidence="1">
    <location>
        <begin position="142"/>
        <end position="164"/>
    </location>
</feature>
<keyword evidence="1" id="KW-0812">Transmembrane</keyword>
<dbReference type="AlphaFoldDB" id="A0A2Z6QSS3"/>
<keyword evidence="3" id="KW-1185">Reference proteome</keyword>
<keyword evidence="1" id="KW-0472">Membrane</keyword>
<evidence type="ECO:0000313" key="3">
    <source>
        <dbReference type="Proteomes" id="UP000247702"/>
    </source>
</evidence>
<feature type="transmembrane region" description="Helical" evidence="1">
    <location>
        <begin position="84"/>
        <end position="103"/>
    </location>
</feature>
<evidence type="ECO:0000256" key="1">
    <source>
        <dbReference type="SAM" id="Phobius"/>
    </source>
</evidence>
<protein>
    <submittedName>
        <fullName evidence="2">Uncharacterized protein</fullName>
    </submittedName>
</protein>
<feature type="transmembrane region" description="Helical" evidence="1">
    <location>
        <begin position="115"/>
        <end position="133"/>
    </location>
</feature>
<comment type="caution">
    <text evidence="2">The sequence shown here is derived from an EMBL/GenBank/DDBJ whole genome shotgun (WGS) entry which is preliminary data.</text>
</comment>